<dbReference type="SUPFAM" id="SSF51338">
    <property type="entry name" value="Composite domain of metallo-dependent hydrolases"/>
    <property type="match status" value="1"/>
</dbReference>
<dbReference type="Proteomes" id="UP000612899">
    <property type="component" value="Unassembled WGS sequence"/>
</dbReference>
<protein>
    <submittedName>
        <fullName evidence="2">Amidohydrolase</fullName>
    </submittedName>
</protein>
<accession>A0A8J3Q9L1</accession>
<evidence type="ECO:0000313" key="2">
    <source>
        <dbReference type="EMBL" id="GIH05570.1"/>
    </source>
</evidence>
<gene>
    <name evidence="2" type="ORF">Rhe02_36370</name>
</gene>
<dbReference type="InterPro" id="IPR033932">
    <property type="entry name" value="YtcJ-like"/>
</dbReference>
<evidence type="ECO:0000313" key="3">
    <source>
        <dbReference type="Proteomes" id="UP000612899"/>
    </source>
</evidence>
<dbReference type="Gene3D" id="2.30.40.10">
    <property type="entry name" value="Urease, subunit C, domain 1"/>
    <property type="match status" value="1"/>
</dbReference>
<proteinExistence type="predicted"/>
<reference evidence="2" key="1">
    <citation type="submission" date="2021-01" db="EMBL/GenBank/DDBJ databases">
        <title>Whole genome shotgun sequence of Rhizocola hellebori NBRC 109834.</title>
        <authorList>
            <person name="Komaki H."/>
            <person name="Tamura T."/>
        </authorList>
    </citation>
    <scope>NUCLEOTIDE SEQUENCE</scope>
    <source>
        <strain evidence="2">NBRC 109834</strain>
    </source>
</reference>
<dbReference type="Pfam" id="PF07969">
    <property type="entry name" value="Amidohydro_3"/>
    <property type="match status" value="1"/>
</dbReference>
<dbReference type="PANTHER" id="PTHR22642">
    <property type="entry name" value="IMIDAZOLONEPROPIONASE"/>
    <property type="match status" value="1"/>
</dbReference>
<sequence length="530" mass="55796">MGAMPATVYENGHIHTLDPGLPVAEAIAVRGERIVATGDVASCRAAAGAGAARVDLAGLIVLPGFTDAHIHSASYARRLHQVDLRGATSLAQCLERIAAAAAVSTSDDWLLGGGWDFNRWDNPVQPTRHDLDVVCAHRPVALPSIDGHTTWVNTLALRLLNIDAGTPEMPGGQIVRDADGLPTGILREAAAAGVRQVQQEVGAADLAGQLAVAQRRLLSVGLTSIHDIDGVDCRMAYETLYAQGDLALRVHKLIPVTALDEALERGRATGDGDSWLRTGAMKIFMDGALGSHTCLTTKALADSPGNHGIAVTGAQEAYDLLARAATGGIAIAAHAIGDAANAMVLDAFERWQATGCAPGLRHRIEHAQHQRPADIARFARLGVIASMQPIHCTSDIDLVETLLAGHEVASYPWRSLLAAGATVVFGSDAPVEDPNPFHGLHAAVTRQRAEGTPQGGFQPHERLTIAQAVRAYTVTPAYASGEEGSKGVLRRGMLADFIAVSTDPFTADPAALRDIEVDLTVVGGVIRWQR</sequence>
<name>A0A8J3Q9L1_9ACTN</name>
<dbReference type="EMBL" id="BONY01000020">
    <property type="protein sequence ID" value="GIH05570.1"/>
    <property type="molecule type" value="Genomic_DNA"/>
</dbReference>
<organism evidence="2 3">
    <name type="scientific">Rhizocola hellebori</name>
    <dbReference type="NCBI Taxonomy" id="1392758"/>
    <lineage>
        <taxon>Bacteria</taxon>
        <taxon>Bacillati</taxon>
        <taxon>Actinomycetota</taxon>
        <taxon>Actinomycetes</taxon>
        <taxon>Micromonosporales</taxon>
        <taxon>Micromonosporaceae</taxon>
        <taxon>Rhizocola</taxon>
    </lineage>
</organism>
<dbReference type="SUPFAM" id="SSF51556">
    <property type="entry name" value="Metallo-dependent hydrolases"/>
    <property type="match status" value="1"/>
</dbReference>
<feature type="domain" description="Amidohydrolase 3" evidence="1">
    <location>
        <begin position="54"/>
        <end position="526"/>
    </location>
</feature>
<dbReference type="InterPro" id="IPR011059">
    <property type="entry name" value="Metal-dep_hydrolase_composite"/>
</dbReference>
<dbReference type="GO" id="GO:0016810">
    <property type="term" value="F:hydrolase activity, acting on carbon-nitrogen (but not peptide) bonds"/>
    <property type="evidence" value="ECO:0007669"/>
    <property type="project" value="InterPro"/>
</dbReference>
<dbReference type="AlphaFoldDB" id="A0A8J3Q9L1"/>
<comment type="caution">
    <text evidence="2">The sequence shown here is derived from an EMBL/GenBank/DDBJ whole genome shotgun (WGS) entry which is preliminary data.</text>
</comment>
<dbReference type="PANTHER" id="PTHR22642:SF2">
    <property type="entry name" value="PROTEIN LONG AFTER FAR-RED 3"/>
    <property type="match status" value="1"/>
</dbReference>
<keyword evidence="3" id="KW-1185">Reference proteome</keyword>
<dbReference type="InterPro" id="IPR032466">
    <property type="entry name" value="Metal_Hydrolase"/>
</dbReference>
<dbReference type="Gene3D" id="3.20.20.140">
    <property type="entry name" value="Metal-dependent hydrolases"/>
    <property type="match status" value="1"/>
</dbReference>
<dbReference type="CDD" id="cd01300">
    <property type="entry name" value="YtcJ_like"/>
    <property type="match status" value="1"/>
</dbReference>
<dbReference type="InterPro" id="IPR013108">
    <property type="entry name" value="Amidohydro_3"/>
</dbReference>
<evidence type="ECO:0000259" key="1">
    <source>
        <dbReference type="Pfam" id="PF07969"/>
    </source>
</evidence>
<dbReference type="Gene3D" id="3.10.310.70">
    <property type="match status" value="1"/>
</dbReference>